<dbReference type="PROSITE" id="PS50076">
    <property type="entry name" value="DNAJ_2"/>
    <property type="match status" value="1"/>
</dbReference>
<dbReference type="Proteomes" id="UP000790347">
    <property type="component" value="Unassembled WGS sequence"/>
</dbReference>
<evidence type="ECO:0000313" key="3">
    <source>
        <dbReference type="EMBL" id="KAH9516598.1"/>
    </source>
</evidence>
<evidence type="ECO:0000259" key="2">
    <source>
        <dbReference type="PROSITE" id="PS50076"/>
    </source>
</evidence>
<evidence type="ECO:0000313" key="4">
    <source>
        <dbReference type="Proteomes" id="UP000790347"/>
    </source>
</evidence>
<keyword evidence="1" id="KW-0472">Membrane</keyword>
<sequence>MSFFVTNVGENFIKILSPYLNSHCCLTTGHYHARSLWTTKPFHYVQKQQENYYDILGLKRDCSQDQIRTAYLDLCKKFHPDKSAKNNASEQQIIKDTARFQKINEAYNCLCKADTRNQYDLSLNFGLGDNPFIKRPTKGYYYHHPPPMNHNDPYHHRYYNHQSPFSDRATYNYYNHIRRETMRQEHERYSQFHREMFGSKFTGFMLLTLVITTILQIRFYILWKESVKNRRSIIMEDLNNTISATNKHGLRSRIHLQRNVIDQKQDKKT</sequence>
<dbReference type="SMART" id="SM00271">
    <property type="entry name" value="DnaJ"/>
    <property type="match status" value="1"/>
</dbReference>
<keyword evidence="1" id="KW-1133">Transmembrane helix</keyword>
<reference evidence="3" key="2">
    <citation type="journal article" date="2022" name="Res Sq">
        <title>Comparative Genomics Reveals Insights into the Divergent Evolution of Astigmatic Mites and Household Pest Adaptations.</title>
        <authorList>
            <person name="Xiong Q."/>
            <person name="Wan A.T.-Y."/>
            <person name="Liu X.-Y."/>
            <person name="Fung C.S.-H."/>
            <person name="Xiao X."/>
            <person name="Malainual N."/>
            <person name="Hou J."/>
            <person name="Wang L."/>
            <person name="Wang M."/>
            <person name="Yang K."/>
            <person name="Cui Y."/>
            <person name="Leung E."/>
            <person name="Nong W."/>
            <person name="Shin S.-K."/>
            <person name="Au S."/>
            <person name="Jeong K.Y."/>
            <person name="Chew F.T."/>
            <person name="Hui J."/>
            <person name="Leung T.F."/>
            <person name="Tungtrongchitr A."/>
            <person name="Zhong N."/>
            <person name="Liu Z."/>
            <person name="Tsui S."/>
        </authorList>
    </citation>
    <scope>NUCLEOTIDE SEQUENCE</scope>
    <source>
        <strain evidence="3">Derf</strain>
        <tissue evidence="3">Whole organism</tissue>
    </source>
</reference>
<dbReference type="Pfam" id="PF00226">
    <property type="entry name" value="DnaJ"/>
    <property type="match status" value="1"/>
</dbReference>
<dbReference type="InterPro" id="IPR036869">
    <property type="entry name" value="J_dom_sf"/>
</dbReference>
<comment type="caution">
    <text evidence="3">The sequence shown here is derived from an EMBL/GenBank/DDBJ whole genome shotgun (WGS) entry which is preliminary data.</text>
</comment>
<keyword evidence="4" id="KW-1185">Reference proteome</keyword>
<dbReference type="PANTHER" id="PTHR44825">
    <property type="match status" value="1"/>
</dbReference>
<dbReference type="EMBL" id="ASGP02000003">
    <property type="protein sequence ID" value="KAH9516598.1"/>
    <property type="molecule type" value="Genomic_DNA"/>
</dbReference>
<dbReference type="InterPro" id="IPR052763">
    <property type="entry name" value="DnaJ_C4"/>
</dbReference>
<accession>A0A922L306</accession>
<dbReference type="AlphaFoldDB" id="A0A922L306"/>
<keyword evidence="1" id="KW-0812">Transmembrane</keyword>
<gene>
    <name evidence="3" type="primary">dnajc4_1</name>
    <name evidence="3" type="ORF">DERF_007331</name>
</gene>
<name>A0A922L306_DERFA</name>
<feature type="domain" description="J" evidence="2">
    <location>
        <begin position="51"/>
        <end position="123"/>
    </location>
</feature>
<dbReference type="SUPFAM" id="SSF46565">
    <property type="entry name" value="Chaperone J-domain"/>
    <property type="match status" value="1"/>
</dbReference>
<dbReference type="PRINTS" id="PR00625">
    <property type="entry name" value="JDOMAIN"/>
</dbReference>
<dbReference type="InterPro" id="IPR001623">
    <property type="entry name" value="DnaJ_domain"/>
</dbReference>
<dbReference type="Gene3D" id="1.10.287.110">
    <property type="entry name" value="DnaJ domain"/>
    <property type="match status" value="1"/>
</dbReference>
<protein>
    <submittedName>
        <fullName evidence="3">DnaJ molecular chaperone y domain, variant 2</fullName>
    </submittedName>
</protein>
<proteinExistence type="predicted"/>
<evidence type="ECO:0000256" key="1">
    <source>
        <dbReference type="SAM" id="Phobius"/>
    </source>
</evidence>
<dbReference type="CDD" id="cd06257">
    <property type="entry name" value="DnaJ"/>
    <property type="match status" value="1"/>
</dbReference>
<reference evidence="3" key="1">
    <citation type="submission" date="2013-05" db="EMBL/GenBank/DDBJ databases">
        <authorList>
            <person name="Yim A.K.Y."/>
            <person name="Chan T.F."/>
            <person name="Ji K.M."/>
            <person name="Liu X.Y."/>
            <person name="Zhou J.W."/>
            <person name="Li R.Q."/>
            <person name="Yang K.Y."/>
            <person name="Li J."/>
            <person name="Li M."/>
            <person name="Law P.T.W."/>
            <person name="Wu Y.L."/>
            <person name="Cai Z.L."/>
            <person name="Qin H."/>
            <person name="Bao Y."/>
            <person name="Leung R.K.K."/>
            <person name="Ng P.K.S."/>
            <person name="Zou J."/>
            <person name="Zhong X.J."/>
            <person name="Ran P.X."/>
            <person name="Zhong N.S."/>
            <person name="Liu Z.G."/>
            <person name="Tsui S.K.W."/>
        </authorList>
    </citation>
    <scope>NUCLEOTIDE SEQUENCE</scope>
    <source>
        <strain evidence="3">Derf</strain>
        <tissue evidence="3">Whole organism</tissue>
    </source>
</reference>
<feature type="transmembrane region" description="Helical" evidence="1">
    <location>
        <begin position="201"/>
        <end position="223"/>
    </location>
</feature>
<organism evidence="3 4">
    <name type="scientific">Dermatophagoides farinae</name>
    <name type="common">American house dust mite</name>
    <dbReference type="NCBI Taxonomy" id="6954"/>
    <lineage>
        <taxon>Eukaryota</taxon>
        <taxon>Metazoa</taxon>
        <taxon>Ecdysozoa</taxon>
        <taxon>Arthropoda</taxon>
        <taxon>Chelicerata</taxon>
        <taxon>Arachnida</taxon>
        <taxon>Acari</taxon>
        <taxon>Acariformes</taxon>
        <taxon>Sarcoptiformes</taxon>
        <taxon>Astigmata</taxon>
        <taxon>Psoroptidia</taxon>
        <taxon>Analgoidea</taxon>
        <taxon>Pyroglyphidae</taxon>
        <taxon>Dermatophagoidinae</taxon>
        <taxon>Dermatophagoides</taxon>
    </lineage>
</organism>
<dbReference type="PANTHER" id="PTHR44825:SF1">
    <property type="entry name" value="DNAJ HOMOLOG SUBFAMILY C MEMBER 4"/>
    <property type="match status" value="1"/>
</dbReference>